<dbReference type="AlphaFoldDB" id="A0A0K6I7S7"/>
<dbReference type="Gene3D" id="1.10.4030.10">
    <property type="entry name" value="Porin chaperone SurA, peptide-binding domain"/>
    <property type="match status" value="1"/>
</dbReference>
<dbReference type="SUPFAM" id="SSF54534">
    <property type="entry name" value="FKBP-like"/>
    <property type="match status" value="1"/>
</dbReference>
<evidence type="ECO:0000256" key="7">
    <source>
        <dbReference type="ARBA" id="ARBA00023136"/>
    </source>
</evidence>
<dbReference type="GO" id="GO:0005886">
    <property type="term" value="C:plasma membrane"/>
    <property type="evidence" value="ECO:0007669"/>
    <property type="project" value="UniProtKB-SubCell"/>
</dbReference>
<accession>A0A0K6I7S7</accession>
<gene>
    <name evidence="17" type="ORF">Ga0061067_1136</name>
</gene>
<evidence type="ECO:0000256" key="13">
    <source>
        <dbReference type="ARBA" id="ARBA00042775"/>
    </source>
</evidence>
<evidence type="ECO:0000256" key="6">
    <source>
        <dbReference type="ARBA" id="ARBA00022989"/>
    </source>
</evidence>
<dbReference type="InterPro" id="IPR052029">
    <property type="entry name" value="PpiD_chaperone"/>
</dbReference>
<dbReference type="EMBL" id="CYHE01000013">
    <property type="protein sequence ID" value="CUA99382.1"/>
    <property type="molecule type" value="Genomic_DNA"/>
</dbReference>
<dbReference type="SUPFAM" id="SSF109998">
    <property type="entry name" value="Triger factor/SurA peptide-binding domain-like"/>
    <property type="match status" value="1"/>
</dbReference>
<dbReference type="Pfam" id="PF13145">
    <property type="entry name" value="Rotamase_2"/>
    <property type="match status" value="1"/>
</dbReference>
<keyword evidence="5 15" id="KW-0812">Transmembrane</keyword>
<keyword evidence="18" id="KW-1185">Reference proteome</keyword>
<proteinExistence type="inferred from homology"/>
<dbReference type="Gene3D" id="3.10.50.40">
    <property type="match status" value="1"/>
</dbReference>
<feature type="coiled-coil region" evidence="14">
    <location>
        <begin position="369"/>
        <end position="396"/>
    </location>
</feature>
<evidence type="ECO:0000256" key="12">
    <source>
        <dbReference type="ARBA" id="ARBA00040743"/>
    </source>
</evidence>
<dbReference type="InterPro" id="IPR046357">
    <property type="entry name" value="PPIase_dom_sf"/>
</dbReference>
<reference evidence="18" key="1">
    <citation type="submission" date="2015-08" db="EMBL/GenBank/DDBJ databases">
        <authorList>
            <person name="Varghese N."/>
        </authorList>
    </citation>
    <scope>NUCLEOTIDE SEQUENCE [LARGE SCALE GENOMIC DNA]</scope>
    <source>
        <strain evidence="18">DSM 23407</strain>
    </source>
</reference>
<dbReference type="Pfam" id="PF13624">
    <property type="entry name" value="SurA_N_3"/>
    <property type="match status" value="1"/>
</dbReference>
<evidence type="ECO:0000256" key="2">
    <source>
        <dbReference type="ARBA" id="ARBA00018370"/>
    </source>
</evidence>
<dbReference type="OrthoDB" id="9768393at2"/>
<evidence type="ECO:0000256" key="11">
    <source>
        <dbReference type="ARBA" id="ARBA00038408"/>
    </source>
</evidence>
<protein>
    <recommendedName>
        <fullName evidence="2">Parvulin-like PPIase</fullName>
    </recommendedName>
    <alternativeName>
        <fullName evidence="9">Peptidyl-prolyl cis-trans isomerase plp</fullName>
    </alternativeName>
    <alternativeName>
        <fullName evidence="12">Periplasmic chaperone PpiD</fullName>
    </alternativeName>
    <alternativeName>
        <fullName evidence="13">Periplasmic folding chaperone</fullName>
    </alternativeName>
    <alternativeName>
        <fullName evidence="10">Rotamase plp</fullName>
    </alternativeName>
</protein>
<evidence type="ECO:0000256" key="14">
    <source>
        <dbReference type="SAM" id="Coils"/>
    </source>
</evidence>
<dbReference type="Proteomes" id="UP000183900">
    <property type="component" value="Unassembled WGS sequence"/>
</dbReference>
<evidence type="ECO:0000256" key="4">
    <source>
        <dbReference type="ARBA" id="ARBA00022519"/>
    </source>
</evidence>
<dbReference type="InterPro" id="IPR000297">
    <property type="entry name" value="PPIase_PpiC"/>
</dbReference>
<keyword evidence="6 15" id="KW-1133">Transmembrane helix</keyword>
<dbReference type="PANTHER" id="PTHR47529">
    <property type="entry name" value="PEPTIDYL-PROLYL CIS-TRANS ISOMERASE D"/>
    <property type="match status" value="1"/>
</dbReference>
<dbReference type="PANTHER" id="PTHR47529:SF1">
    <property type="entry name" value="PERIPLASMIC CHAPERONE PPID"/>
    <property type="match status" value="1"/>
</dbReference>
<keyword evidence="4" id="KW-0997">Cell inner membrane</keyword>
<evidence type="ECO:0000256" key="5">
    <source>
        <dbReference type="ARBA" id="ARBA00022692"/>
    </source>
</evidence>
<keyword evidence="3" id="KW-1003">Cell membrane</keyword>
<evidence type="ECO:0000256" key="9">
    <source>
        <dbReference type="ARBA" id="ARBA00030642"/>
    </source>
</evidence>
<dbReference type="RefSeq" id="WP_055456667.1">
    <property type="nucleotide sequence ID" value="NZ_CYHE01000013.1"/>
</dbReference>
<comment type="subcellular location">
    <subcellularLocation>
        <location evidence="1">Cell inner membrane</location>
        <topology evidence="1">Single-pass type II membrane protein</topology>
        <orientation evidence="1">Periplasmic side</orientation>
    </subcellularLocation>
</comment>
<keyword evidence="14" id="KW-0175">Coiled coil</keyword>
<evidence type="ECO:0000313" key="17">
    <source>
        <dbReference type="EMBL" id="CUA99382.1"/>
    </source>
</evidence>
<feature type="transmembrane region" description="Helical" evidence="15">
    <location>
        <begin position="12"/>
        <end position="31"/>
    </location>
</feature>
<evidence type="ECO:0000313" key="18">
    <source>
        <dbReference type="Proteomes" id="UP000183900"/>
    </source>
</evidence>
<sequence length="631" mass="68343">MLDALRKGAGTWVAKIFIALLILSFAVWGIADIFRNFGSNVVAKVGDTEISVADFDLAYRRELNAVSRQVGRPLSTTEGAMFGIPQQVLARMIAEAAMNDMAADMKLGISDDGLRRMIQENPAFQRPGGGYDRNSLVQLLRANGISEDDFVREQRLLSGRQQIAGALTDNLKTPEAMLRAFNIFENETRTVRYIAVPPSAAGEIAAPPDADLESFYETRKEDFRAPEYRSLSVLQLLPQTLAKPDEVTDAEAKQAYDRSGNRYRTDELRRVRQMPFPDSAAAEAAAAELASGAKTFAQLMEERGLKDSDVDLGLMAKDKFLDPAIAEAAFALPEGGVSGAVQGRFTTVILEVAGIQPEAVRPFDEVKAELKQEIALQKAEQDVQDLHDEIEDARAGGATLAEVAGRFSLTTTEIPAVDSNGRDEAGQPVTLPEADGLLREAFESDVGIENNPLPLGQRGFVWFEVTKVTPPRDRELSEVRDAVVQAWTAKERDQKLLDLSASMAARVRGGETLEAVAETAGLAVQTSGSFKRNGQPAGLPQEAVEEAFSGPSGTVLDTMGADSGRLVMVVDSVSAPAFFREEESIKQIDTQINEQLSASLLNLVINKVEADKGVQINQQALQMVIGTSAQN</sequence>
<evidence type="ECO:0000256" key="8">
    <source>
        <dbReference type="ARBA" id="ARBA00023186"/>
    </source>
</evidence>
<keyword evidence="7 15" id="KW-0472">Membrane</keyword>
<dbReference type="GO" id="GO:0003755">
    <property type="term" value="F:peptidyl-prolyl cis-trans isomerase activity"/>
    <property type="evidence" value="ECO:0007669"/>
    <property type="project" value="InterPro"/>
</dbReference>
<dbReference type="InterPro" id="IPR027304">
    <property type="entry name" value="Trigger_fact/SurA_dom_sf"/>
</dbReference>
<evidence type="ECO:0000259" key="16">
    <source>
        <dbReference type="Pfam" id="PF13145"/>
    </source>
</evidence>
<comment type="similarity">
    <text evidence="11">Belongs to the PpiD chaperone family.</text>
</comment>
<name>A0A0K6I7S7_9HYPH</name>
<feature type="domain" description="PpiC" evidence="16">
    <location>
        <begin position="247"/>
        <end position="367"/>
    </location>
</feature>
<keyword evidence="8" id="KW-0143">Chaperone</keyword>
<organism evidence="17 18">
    <name type="scientific">Pannonibacter indicus</name>
    <dbReference type="NCBI Taxonomy" id="466044"/>
    <lineage>
        <taxon>Bacteria</taxon>
        <taxon>Pseudomonadati</taxon>
        <taxon>Pseudomonadota</taxon>
        <taxon>Alphaproteobacteria</taxon>
        <taxon>Hyphomicrobiales</taxon>
        <taxon>Stappiaceae</taxon>
        <taxon>Pannonibacter</taxon>
    </lineage>
</organism>
<evidence type="ECO:0000256" key="3">
    <source>
        <dbReference type="ARBA" id="ARBA00022475"/>
    </source>
</evidence>
<evidence type="ECO:0000256" key="10">
    <source>
        <dbReference type="ARBA" id="ARBA00031484"/>
    </source>
</evidence>
<evidence type="ECO:0000256" key="15">
    <source>
        <dbReference type="SAM" id="Phobius"/>
    </source>
</evidence>
<evidence type="ECO:0000256" key="1">
    <source>
        <dbReference type="ARBA" id="ARBA00004382"/>
    </source>
</evidence>